<evidence type="ECO:0000313" key="2">
    <source>
        <dbReference type="EMBL" id="QDO93677.1"/>
    </source>
</evidence>
<protein>
    <recommendedName>
        <fullName evidence="1">Sulfotransferase domain-containing protein</fullName>
    </recommendedName>
</protein>
<feature type="domain" description="Sulfotransferase" evidence="1">
    <location>
        <begin position="3"/>
        <end position="298"/>
    </location>
</feature>
<dbReference type="SUPFAM" id="SSF52540">
    <property type="entry name" value="P-loop containing nucleoside triphosphate hydrolases"/>
    <property type="match status" value="1"/>
</dbReference>
<dbReference type="EMBL" id="CP041637">
    <property type="protein sequence ID" value="QDO93677.1"/>
    <property type="molecule type" value="Genomic_DNA"/>
</dbReference>
<reference evidence="2 3" key="1">
    <citation type="submission" date="2019-07" db="EMBL/GenBank/DDBJ databases">
        <title>Genome sequencing for Formosa sp. PS13.</title>
        <authorList>
            <person name="Park S.-J."/>
        </authorList>
    </citation>
    <scope>NUCLEOTIDE SEQUENCE [LARGE SCALE GENOMIC DNA]</scope>
    <source>
        <strain evidence="2 3">PS13</strain>
    </source>
</reference>
<dbReference type="KEGG" id="fop:FNB79_06705"/>
<dbReference type="GO" id="GO:0001517">
    <property type="term" value="F:N-acetylglucosamine 6-O-sulfotransferase activity"/>
    <property type="evidence" value="ECO:0007669"/>
    <property type="project" value="TreeGrafter"/>
</dbReference>
<gene>
    <name evidence="2" type="ORF">FNB79_06705</name>
</gene>
<dbReference type="GO" id="GO:0006790">
    <property type="term" value="P:sulfur compound metabolic process"/>
    <property type="evidence" value="ECO:0007669"/>
    <property type="project" value="TreeGrafter"/>
</dbReference>
<dbReference type="Gene3D" id="3.40.50.300">
    <property type="entry name" value="P-loop containing nucleotide triphosphate hydrolases"/>
    <property type="match status" value="1"/>
</dbReference>
<dbReference type="InterPro" id="IPR051135">
    <property type="entry name" value="Gal/GlcNAc/GalNAc_ST"/>
</dbReference>
<dbReference type="InterPro" id="IPR027417">
    <property type="entry name" value="P-loop_NTPase"/>
</dbReference>
<dbReference type="PANTHER" id="PTHR10704">
    <property type="entry name" value="CARBOHYDRATE SULFOTRANSFERASE"/>
    <property type="match status" value="1"/>
</dbReference>
<dbReference type="GO" id="GO:0006044">
    <property type="term" value="P:N-acetylglucosamine metabolic process"/>
    <property type="evidence" value="ECO:0007669"/>
    <property type="project" value="TreeGrafter"/>
</dbReference>
<evidence type="ECO:0000259" key="1">
    <source>
        <dbReference type="Pfam" id="PF00685"/>
    </source>
</evidence>
<dbReference type="OrthoDB" id="1431348at2"/>
<name>A0A516GQ65_9FLAO</name>
<dbReference type="Proteomes" id="UP000319209">
    <property type="component" value="Chromosome"/>
</dbReference>
<dbReference type="AlphaFoldDB" id="A0A516GQ65"/>
<evidence type="ECO:0000313" key="3">
    <source>
        <dbReference type="Proteomes" id="UP000319209"/>
    </source>
</evidence>
<keyword evidence="3" id="KW-1185">Reference proteome</keyword>
<dbReference type="PANTHER" id="PTHR10704:SF44">
    <property type="entry name" value="LD35051P-RELATED"/>
    <property type="match status" value="1"/>
</dbReference>
<organism evidence="2 3">
    <name type="scientific">Formosa sediminum</name>
    <dbReference type="NCBI Taxonomy" id="2594004"/>
    <lineage>
        <taxon>Bacteria</taxon>
        <taxon>Pseudomonadati</taxon>
        <taxon>Bacteroidota</taxon>
        <taxon>Flavobacteriia</taxon>
        <taxon>Flavobacteriales</taxon>
        <taxon>Flavobacteriaceae</taxon>
        <taxon>Formosa</taxon>
    </lineage>
</organism>
<proteinExistence type="predicted"/>
<dbReference type="Pfam" id="PF00685">
    <property type="entry name" value="Sulfotransfer_1"/>
    <property type="match status" value="1"/>
</dbReference>
<dbReference type="RefSeq" id="WP_143380579.1">
    <property type="nucleotide sequence ID" value="NZ_CP041637.1"/>
</dbReference>
<dbReference type="InterPro" id="IPR000863">
    <property type="entry name" value="Sulfotransferase_dom"/>
</dbReference>
<accession>A0A516GQ65</accession>
<sequence length="306" mass="36682">MKKNILVTGSHRSGSTWTGNVIARAPKVRYVHEPFNISIKRDNSPFKFWFEFLIDSSIEHQKDSKAYIDSFYKVFNKDSFNKLLKTRTPKALYHYLLDLKCRKVNRTIIKDPIAIMSTEWIYMNYDIDIVVLIRHPAAFVASLKVKNWQFDFNEFLNQPVLMNTYLKDYEALINDFSKNKKDIIDQGILLWNIIHDTIFFYRRKYENDWCFVKHEELSMNPKQEFKRIFSKIGLTMDSNVEDYIFQTTNAKVDLKVIENSTEVFNTKRNSLENIKTWKKRLSNDEIQKIKKGTENVWKKFYDEKDW</sequence>